<dbReference type="CDD" id="cd00093">
    <property type="entry name" value="HTH_XRE"/>
    <property type="match status" value="1"/>
</dbReference>
<dbReference type="RefSeq" id="WP_219042977.1">
    <property type="nucleotide sequence ID" value="NZ_JAHWDQ010000001.1"/>
</dbReference>
<dbReference type="Pfam" id="PF01381">
    <property type="entry name" value="HTH_3"/>
    <property type="match status" value="1"/>
</dbReference>
<dbReference type="Proteomes" id="UP001166291">
    <property type="component" value="Unassembled WGS sequence"/>
</dbReference>
<evidence type="ECO:0000313" key="4">
    <source>
        <dbReference type="Proteomes" id="UP001166291"/>
    </source>
</evidence>
<keyword evidence="4" id="KW-1185">Reference proteome</keyword>
<gene>
    <name evidence="3" type="ORF">KXJ70_08495</name>
</gene>
<evidence type="ECO:0000256" key="1">
    <source>
        <dbReference type="SAM" id="MobiDB-lite"/>
    </source>
</evidence>
<dbReference type="SMART" id="SM00530">
    <property type="entry name" value="HTH_XRE"/>
    <property type="match status" value="1"/>
</dbReference>
<feature type="compositionally biased region" description="Basic and acidic residues" evidence="1">
    <location>
        <begin position="170"/>
        <end position="182"/>
    </location>
</feature>
<accession>A0ABS6VSS5</accession>
<evidence type="ECO:0000259" key="2">
    <source>
        <dbReference type="PROSITE" id="PS50943"/>
    </source>
</evidence>
<dbReference type="PROSITE" id="PS50943">
    <property type="entry name" value="HTH_CROC1"/>
    <property type="match status" value="1"/>
</dbReference>
<dbReference type="InterPro" id="IPR001387">
    <property type="entry name" value="Cro/C1-type_HTH"/>
</dbReference>
<comment type="caution">
    <text evidence="3">The sequence shown here is derived from an EMBL/GenBank/DDBJ whole genome shotgun (WGS) entry which is preliminary data.</text>
</comment>
<feature type="region of interest" description="Disordered" evidence="1">
    <location>
        <begin position="170"/>
        <end position="194"/>
    </location>
</feature>
<sequence>MNAVIDISKSLKRAREAKGLSQRTLADLSGVPQSHISKIESGGVDLRISSLVEIALALDMELKLVPRKGLSAVNSIIRSTQAKAQSKSMLDVMAKLQRAADQLNTALAGDRGVAQLRSRINELSRISLPPESEGKLKALAKQLQKLITGKTEVSSLQTVLEEVNRLRNEAVHQRDSEPEGRWRSAYSLDGDDDA</sequence>
<protein>
    <submittedName>
        <fullName evidence="3">Helix-turn-helix domain-containing protein</fullName>
    </submittedName>
</protein>
<feature type="domain" description="HTH cro/C1-type" evidence="2">
    <location>
        <begin position="11"/>
        <end position="65"/>
    </location>
</feature>
<proteinExistence type="predicted"/>
<organism evidence="3 4">
    <name type="scientific">Zhongshania aquimaris</name>
    <dbReference type="NCBI Taxonomy" id="2857107"/>
    <lineage>
        <taxon>Bacteria</taxon>
        <taxon>Pseudomonadati</taxon>
        <taxon>Pseudomonadota</taxon>
        <taxon>Gammaproteobacteria</taxon>
        <taxon>Cellvibrionales</taxon>
        <taxon>Spongiibacteraceae</taxon>
        <taxon>Zhongshania</taxon>
    </lineage>
</organism>
<reference evidence="3" key="1">
    <citation type="submission" date="2021-07" db="EMBL/GenBank/DDBJ databases">
        <title>Zhongshania sp. CAU 1632 isolated from seawater.</title>
        <authorList>
            <person name="Kim W."/>
        </authorList>
    </citation>
    <scope>NUCLEOTIDE SEQUENCE</scope>
    <source>
        <strain evidence="3">CAU 1632</strain>
    </source>
</reference>
<evidence type="ECO:0000313" key="3">
    <source>
        <dbReference type="EMBL" id="MBW2940810.1"/>
    </source>
</evidence>
<dbReference type="EMBL" id="JAHWDQ010000001">
    <property type="protein sequence ID" value="MBW2940810.1"/>
    <property type="molecule type" value="Genomic_DNA"/>
</dbReference>
<name>A0ABS6VSS5_9GAMM</name>